<dbReference type="InterPro" id="IPR031303">
    <property type="entry name" value="C5_meth_CS"/>
</dbReference>
<dbReference type="PRINTS" id="PR00105">
    <property type="entry name" value="C5METTRFRASE"/>
</dbReference>
<protein>
    <recommendedName>
        <fullName evidence="7">Cytosine-specific methyltransferase</fullName>
        <ecNumber evidence="7">2.1.1.37</ecNumber>
    </recommendedName>
</protein>
<evidence type="ECO:0000256" key="6">
    <source>
        <dbReference type="RuleBase" id="RU000416"/>
    </source>
</evidence>
<comment type="catalytic activity">
    <reaction evidence="7">
        <text>a 2'-deoxycytidine in DNA + S-adenosyl-L-methionine = a 5-methyl-2'-deoxycytidine in DNA + S-adenosyl-L-homocysteine + H(+)</text>
        <dbReference type="Rhea" id="RHEA:13681"/>
        <dbReference type="Rhea" id="RHEA-COMP:11369"/>
        <dbReference type="Rhea" id="RHEA-COMP:11370"/>
        <dbReference type="ChEBI" id="CHEBI:15378"/>
        <dbReference type="ChEBI" id="CHEBI:57856"/>
        <dbReference type="ChEBI" id="CHEBI:59789"/>
        <dbReference type="ChEBI" id="CHEBI:85452"/>
        <dbReference type="ChEBI" id="CHEBI:85454"/>
        <dbReference type="EC" id="2.1.1.37"/>
    </reaction>
</comment>
<evidence type="ECO:0000256" key="4">
    <source>
        <dbReference type="ARBA" id="ARBA00022747"/>
    </source>
</evidence>
<dbReference type="NCBIfam" id="TIGR00675">
    <property type="entry name" value="dcm"/>
    <property type="match status" value="1"/>
</dbReference>
<keyword evidence="1 5" id="KW-0489">Methyltransferase</keyword>
<evidence type="ECO:0000256" key="5">
    <source>
        <dbReference type="PROSITE-ProRule" id="PRU01016"/>
    </source>
</evidence>
<dbReference type="GO" id="GO:0003886">
    <property type="term" value="F:DNA (cytosine-5-)-methyltransferase activity"/>
    <property type="evidence" value="ECO:0007669"/>
    <property type="project" value="UniProtKB-EC"/>
</dbReference>
<evidence type="ECO:0000256" key="7">
    <source>
        <dbReference type="RuleBase" id="RU000417"/>
    </source>
</evidence>
<dbReference type="InterPro" id="IPR029063">
    <property type="entry name" value="SAM-dependent_MTases_sf"/>
</dbReference>
<organism evidence="8 9">
    <name type="scientific">Deinococcus hohokamensis</name>
    <dbReference type="NCBI Taxonomy" id="309883"/>
    <lineage>
        <taxon>Bacteria</taxon>
        <taxon>Thermotogati</taxon>
        <taxon>Deinococcota</taxon>
        <taxon>Deinococci</taxon>
        <taxon>Deinococcales</taxon>
        <taxon>Deinococcaceae</taxon>
        <taxon>Deinococcus</taxon>
    </lineage>
</organism>
<evidence type="ECO:0000256" key="1">
    <source>
        <dbReference type="ARBA" id="ARBA00022603"/>
    </source>
</evidence>
<reference evidence="9" key="1">
    <citation type="journal article" date="2019" name="Int. J. Syst. Evol. Microbiol.">
        <title>The Global Catalogue of Microorganisms (GCM) 10K type strain sequencing project: providing services to taxonomists for standard genome sequencing and annotation.</title>
        <authorList>
            <consortium name="The Broad Institute Genomics Platform"/>
            <consortium name="The Broad Institute Genome Sequencing Center for Infectious Disease"/>
            <person name="Wu L."/>
            <person name="Ma J."/>
        </authorList>
    </citation>
    <scope>NUCLEOTIDE SEQUENCE [LARGE SCALE GENOMIC DNA]</scope>
    <source>
        <strain evidence="9">CCUG 55995</strain>
    </source>
</reference>
<dbReference type="Gene3D" id="3.40.50.150">
    <property type="entry name" value="Vaccinia Virus protein VP39"/>
    <property type="match status" value="1"/>
</dbReference>
<proteinExistence type="inferred from homology"/>
<keyword evidence="2 5" id="KW-0808">Transferase</keyword>
<evidence type="ECO:0000256" key="2">
    <source>
        <dbReference type="ARBA" id="ARBA00022679"/>
    </source>
</evidence>
<dbReference type="SUPFAM" id="SSF53335">
    <property type="entry name" value="S-adenosyl-L-methionine-dependent methyltransferases"/>
    <property type="match status" value="1"/>
</dbReference>
<dbReference type="Proteomes" id="UP001595952">
    <property type="component" value="Unassembled WGS sequence"/>
</dbReference>
<dbReference type="PROSITE" id="PS00095">
    <property type="entry name" value="C5_MTASE_2"/>
    <property type="match status" value="1"/>
</dbReference>
<dbReference type="PROSITE" id="PS51679">
    <property type="entry name" value="SAM_MT_C5"/>
    <property type="match status" value="1"/>
</dbReference>
<keyword evidence="3 5" id="KW-0949">S-adenosyl-L-methionine</keyword>
<dbReference type="PANTHER" id="PTHR10629">
    <property type="entry name" value="CYTOSINE-SPECIFIC METHYLTRANSFERASE"/>
    <property type="match status" value="1"/>
</dbReference>
<dbReference type="PANTHER" id="PTHR10629:SF52">
    <property type="entry name" value="DNA (CYTOSINE-5)-METHYLTRANSFERASE 1"/>
    <property type="match status" value="1"/>
</dbReference>
<dbReference type="InterPro" id="IPR001525">
    <property type="entry name" value="C5_MeTfrase"/>
</dbReference>
<evidence type="ECO:0000313" key="8">
    <source>
        <dbReference type="EMBL" id="MFC4640032.1"/>
    </source>
</evidence>
<accession>A0ABV9ID68</accession>
<dbReference type="GO" id="GO:0032259">
    <property type="term" value="P:methylation"/>
    <property type="evidence" value="ECO:0007669"/>
    <property type="project" value="UniProtKB-KW"/>
</dbReference>
<feature type="active site" evidence="5">
    <location>
        <position position="85"/>
    </location>
</feature>
<evidence type="ECO:0000313" key="9">
    <source>
        <dbReference type="Proteomes" id="UP001595952"/>
    </source>
</evidence>
<dbReference type="EC" id="2.1.1.37" evidence="7"/>
<keyword evidence="4" id="KW-0680">Restriction system</keyword>
<comment type="caution">
    <text evidence="8">The sequence shown here is derived from an EMBL/GenBank/DDBJ whole genome shotgun (WGS) entry which is preliminary data.</text>
</comment>
<dbReference type="PROSITE" id="PS00094">
    <property type="entry name" value="C5_MTASE_1"/>
    <property type="match status" value="1"/>
</dbReference>
<comment type="similarity">
    <text evidence="5 6">Belongs to the class I-like SAM-binding methyltransferase superfamily. C5-methyltransferase family.</text>
</comment>
<dbReference type="Gene3D" id="3.90.120.10">
    <property type="entry name" value="DNA Methylase, subunit A, domain 2"/>
    <property type="match status" value="1"/>
</dbReference>
<dbReference type="Pfam" id="PF00145">
    <property type="entry name" value="DNA_methylase"/>
    <property type="match status" value="1"/>
</dbReference>
<evidence type="ECO:0000256" key="3">
    <source>
        <dbReference type="ARBA" id="ARBA00022691"/>
    </source>
</evidence>
<gene>
    <name evidence="8" type="ORF">ACFO0D_17020</name>
</gene>
<sequence>MKKFGNKTIAVGDIFCGIGGLSHGFVLEGFDVVFGADNDLTCKYAYEANNDAAFIHSDVRKISSKSLPETFIDSDVKILVGCAPCQPFSNHTLKIKIIDKESDDRWDLLLHFLRIARELRPSIISMENVPQLKKHDIYKRFISNLRDLGYFVSERIVFCPDYGVPQKRSRLVVLASIFGEIDIISPTHSESEYVTVRDAIGSLPEISAGKFDKNDPLHRTNNLSEINLQRIRYSEPGGTWRDWPAELKLNCHVRDSGRGYPAVYGRMSWDDVSPTITTQFYNYGSGRFGHPVQDRALSIREGAILQGFPTNYKFAPENSNYSINHLARHIGNAVPVGLSVAIARSISRHLTKHIEN</sequence>
<dbReference type="InterPro" id="IPR050390">
    <property type="entry name" value="C5-Methyltransferase"/>
</dbReference>
<dbReference type="InterPro" id="IPR018117">
    <property type="entry name" value="C5_DNA_meth_AS"/>
</dbReference>
<dbReference type="EMBL" id="JBHSEI010000012">
    <property type="protein sequence ID" value="MFC4640032.1"/>
    <property type="molecule type" value="Genomic_DNA"/>
</dbReference>
<dbReference type="RefSeq" id="WP_380063022.1">
    <property type="nucleotide sequence ID" value="NZ_JBHSEI010000012.1"/>
</dbReference>
<name>A0ABV9ID68_9DEIO</name>
<keyword evidence="9" id="KW-1185">Reference proteome</keyword>